<dbReference type="eggNOG" id="COG4591">
    <property type="taxonomic scope" value="Bacteria"/>
</dbReference>
<keyword evidence="4 7" id="KW-1133">Transmembrane helix</keyword>
<sequence length="386" mass="41912">MRDWGRVPYNREDMMNRMIVSNLVHRPLRSVISIVAIAIEVTLILLIVGLSVGMLNDSRKRTAGIGADVMVQPPNASALSTFSTASVPIKVAGALEKLPHVIAAVPVVMSTNTSGSIEVIYGIDLTAGSPYNFDNTGRPFRYIAGGPFQGPNDMLVDDYFASDKHVKVGDQLELFNHKFRVSGIVENGKGARKFLPISTLQNLMGVEGKASMFYLRLDNPANADLVVQEIKNTPGLETYTARSLQAFLSMMTVEKLPGFSNFIKVVVGIAMIIGFIVIFQSMYTAVMERTREIGILKSLGANKVYIVRLILRETLTLAVCGIALGIGFSYAARLGIRAKFPLMTVQMTAPWIGYATLIAVVGAMMGAIYPAVKAAQKDPIDALAYE</sequence>
<evidence type="ECO:0000256" key="6">
    <source>
        <dbReference type="ARBA" id="ARBA00038076"/>
    </source>
</evidence>
<dbReference type="KEGG" id="aba:Acid345_0559"/>
<feature type="domain" description="MacB-like periplasmic core" evidence="9">
    <location>
        <begin position="30"/>
        <end position="232"/>
    </location>
</feature>
<keyword evidence="2" id="KW-1003">Cell membrane</keyword>
<feature type="transmembrane region" description="Helical" evidence="7">
    <location>
        <begin position="31"/>
        <end position="55"/>
    </location>
</feature>
<feature type="transmembrane region" description="Helical" evidence="7">
    <location>
        <begin position="305"/>
        <end position="330"/>
    </location>
</feature>
<keyword evidence="5 7" id="KW-0472">Membrane</keyword>
<dbReference type="Proteomes" id="UP000002432">
    <property type="component" value="Chromosome"/>
</dbReference>
<evidence type="ECO:0000256" key="2">
    <source>
        <dbReference type="ARBA" id="ARBA00022475"/>
    </source>
</evidence>
<evidence type="ECO:0000259" key="9">
    <source>
        <dbReference type="Pfam" id="PF12704"/>
    </source>
</evidence>
<dbReference type="InterPro" id="IPR025857">
    <property type="entry name" value="MacB_PCD"/>
</dbReference>
<keyword evidence="11" id="KW-1185">Reference proteome</keyword>
<evidence type="ECO:0000256" key="5">
    <source>
        <dbReference type="ARBA" id="ARBA00023136"/>
    </source>
</evidence>
<feature type="transmembrane region" description="Helical" evidence="7">
    <location>
        <begin position="351"/>
        <end position="372"/>
    </location>
</feature>
<evidence type="ECO:0000256" key="1">
    <source>
        <dbReference type="ARBA" id="ARBA00004651"/>
    </source>
</evidence>
<dbReference type="EMBL" id="CP000360">
    <property type="protein sequence ID" value="ABF39564.1"/>
    <property type="molecule type" value="Genomic_DNA"/>
</dbReference>
<dbReference type="STRING" id="204669.Acid345_0559"/>
<gene>
    <name evidence="10" type="ordered locus">Acid345_0559</name>
</gene>
<dbReference type="GO" id="GO:0022857">
    <property type="term" value="F:transmembrane transporter activity"/>
    <property type="evidence" value="ECO:0007669"/>
    <property type="project" value="TreeGrafter"/>
</dbReference>
<proteinExistence type="inferred from homology"/>
<dbReference type="PANTHER" id="PTHR30572">
    <property type="entry name" value="MEMBRANE COMPONENT OF TRANSPORTER-RELATED"/>
    <property type="match status" value="1"/>
</dbReference>
<dbReference type="GO" id="GO:0005886">
    <property type="term" value="C:plasma membrane"/>
    <property type="evidence" value="ECO:0007669"/>
    <property type="project" value="UniProtKB-SubCell"/>
</dbReference>
<evidence type="ECO:0000256" key="4">
    <source>
        <dbReference type="ARBA" id="ARBA00022989"/>
    </source>
</evidence>
<name>Q1IU86_KORVE</name>
<dbReference type="InterPro" id="IPR050250">
    <property type="entry name" value="Macrolide_Exporter_MacB"/>
</dbReference>
<dbReference type="InterPro" id="IPR003838">
    <property type="entry name" value="ABC3_permease_C"/>
</dbReference>
<evidence type="ECO:0000313" key="11">
    <source>
        <dbReference type="Proteomes" id="UP000002432"/>
    </source>
</evidence>
<accession>Q1IU86</accession>
<feature type="domain" description="ABC3 transporter permease C-terminal" evidence="8">
    <location>
        <begin position="265"/>
        <end position="379"/>
    </location>
</feature>
<dbReference type="Pfam" id="PF02687">
    <property type="entry name" value="FtsX"/>
    <property type="match status" value="1"/>
</dbReference>
<dbReference type="HOGENOM" id="CLU_000604_8_6_0"/>
<organism evidence="10 11">
    <name type="scientific">Koribacter versatilis (strain Ellin345)</name>
    <dbReference type="NCBI Taxonomy" id="204669"/>
    <lineage>
        <taxon>Bacteria</taxon>
        <taxon>Pseudomonadati</taxon>
        <taxon>Acidobacteriota</taxon>
        <taxon>Terriglobia</taxon>
        <taxon>Terriglobales</taxon>
        <taxon>Candidatus Korobacteraceae</taxon>
        <taxon>Candidatus Korobacter</taxon>
    </lineage>
</organism>
<comment type="similarity">
    <text evidence="6">Belongs to the ABC-4 integral membrane protein family.</text>
</comment>
<evidence type="ECO:0000256" key="7">
    <source>
        <dbReference type="SAM" id="Phobius"/>
    </source>
</evidence>
<comment type="subcellular location">
    <subcellularLocation>
        <location evidence="1">Cell membrane</location>
        <topology evidence="1">Multi-pass membrane protein</topology>
    </subcellularLocation>
</comment>
<dbReference type="PANTHER" id="PTHR30572:SF4">
    <property type="entry name" value="ABC TRANSPORTER PERMEASE YTRF"/>
    <property type="match status" value="1"/>
</dbReference>
<dbReference type="AlphaFoldDB" id="Q1IU86"/>
<keyword evidence="3 7" id="KW-0812">Transmembrane</keyword>
<reference evidence="10 11" key="1">
    <citation type="journal article" date="2009" name="Appl. Environ. Microbiol.">
        <title>Three genomes from the phylum Acidobacteria provide insight into the lifestyles of these microorganisms in soils.</title>
        <authorList>
            <person name="Ward N.L."/>
            <person name="Challacombe J.F."/>
            <person name="Janssen P.H."/>
            <person name="Henrissat B."/>
            <person name="Coutinho P.M."/>
            <person name="Wu M."/>
            <person name="Xie G."/>
            <person name="Haft D.H."/>
            <person name="Sait M."/>
            <person name="Badger J."/>
            <person name="Barabote R.D."/>
            <person name="Bradley B."/>
            <person name="Brettin T.S."/>
            <person name="Brinkac L.M."/>
            <person name="Bruce D."/>
            <person name="Creasy T."/>
            <person name="Daugherty S.C."/>
            <person name="Davidsen T.M."/>
            <person name="DeBoy R.T."/>
            <person name="Detter J.C."/>
            <person name="Dodson R.J."/>
            <person name="Durkin A.S."/>
            <person name="Ganapathy A."/>
            <person name="Gwinn-Giglio M."/>
            <person name="Han C.S."/>
            <person name="Khouri H."/>
            <person name="Kiss H."/>
            <person name="Kothari S.P."/>
            <person name="Madupu R."/>
            <person name="Nelson K.E."/>
            <person name="Nelson W.C."/>
            <person name="Paulsen I."/>
            <person name="Penn K."/>
            <person name="Ren Q."/>
            <person name="Rosovitz M.J."/>
            <person name="Selengut J.D."/>
            <person name="Shrivastava S."/>
            <person name="Sullivan S.A."/>
            <person name="Tapia R."/>
            <person name="Thompson L.S."/>
            <person name="Watkins K.L."/>
            <person name="Yang Q."/>
            <person name="Yu C."/>
            <person name="Zafar N."/>
            <person name="Zhou L."/>
            <person name="Kuske C.R."/>
        </authorList>
    </citation>
    <scope>NUCLEOTIDE SEQUENCE [LARGE SCALE GENOMIC DNA]</scope>
    <source>
        <strain evidence="10 11">Ellin345</strain>
    </source>
</reference>
<evidence type="ECO:0000259" key="8">
    <source>
        <dbReference type="Pfam" id="PF02687"/>
    </source>
</evidence>
<dbReference type="EnsemblBacteria" id="ABF39564">
    <property type="protein sequence ID" value="ABF39564"/>
    <property type="gene ID" value="Acid345_0559"/>
</dbReference>
<feature type="transmembrane region" description="Helical" evidence="7">
    <location>
        <begin position="265"/>
        <end position="285"/>
    </location>
</feature>
<evidence type="ECO:0000313" key="10">
    <source>
        <dbReference type="EMBL" id="ABF39564.1"/>
    </source>
</evidence>
<protein>
    <submittedName>
        <fullName evidence="10">ABC efflux pump, inner membrane subunit</fullName>
    </submittedName>
</protein>
<dbReference type="Pfam" id="PF12704">
    <property type="entry name" value="MacB_PCD"/>
    <property type="match status" value="1"/>
</dbReference>
<evidence type="ECO:0000256" key="3">
    <source>
        <dbReference type="ARBA" id="ARBA00022692"/>
    </source>
</evidence>